<keyword evidence="2" id="KW-0472">Membrane</keyword>
<feature type="transmembrane region" description="Helical" evidence="2">
    <location>
        <begin position="230"/>
        <end position="249"/>
    </location>
</feature>
<dbReference type="AlphaFoldDB" id="A0A501WN79"/>
<dbReference type="Proteomes" id="UP000315901">
    <property type="component" value="Unassembled WGS sequence"/>
</dbReference>
<keyword evidence="2" id="KW-0812">Transmembrane</keyword>
<keyword evidence="5" id="KW-1185">Reference proteome</keyword>
<dbReference type="PANTHER" id="PTHR30373:SF2">
    <property type="entry name" value="UPF0603 PROTEIN YGCG"/>
    <property type="match status" value="1"/>
</dbReference>
<reference evidence="4 5" key="1">
    <citation type="submission" date="2019-06" db="EMBL/GenBank/DDBJ databases">
        <title>A novel bacterium of genus Marinomonas, isolated from coastal sand.</title>
        <authorList>
            <person name="Huang H."/>
            <person name="Mo K."/>
            <person name="Hu Y."/>
        </authorList>
    </citation>
    <scope>NUCLEOTIDE SEQUENCE [LARGE SCALE GENOMIC DNA]</scope>
    <source>
        <strain evidence="4 5">HB171799</strain>
    </source>
</reference>
<sequence>MTDTTKESKTESLKTNIIAWLVLAVVAIFAADNAFHFSDHLIDWILYEELPANPEMVVDQTDTLTAQEKQVIRDKITQLEKQYGAQLSVVMITSLGGQPIEEYSLALAEKWQLGRAEADDGLLIVVSKTDRMMRIEVGYGLEGVIPDAAASRIIRETMTPEFKRNEYGTGIIKGLDDISVLMGGGDIPVIEPDFVYWEDYSPLTQAAIVAAITVIGLALLDRITAFDSKYAIYVSAGSGIICGVVAFFILDSLLYVFASGVIGAILMYLIFFLELNGAKTHFWSDFKSSFGSSRGSGGSSSRRGGGGGFGGGGSSGGW</sequence>
<feature type="domain" description="TPM" evidence="3">
    <location>
        <begin position="57"/>
        <end position="178"/>
    </location>
</feature>
<evidence type="ECO:0000313" key="4">
    <source>
        <dbReference type="EMBL" id="TPE47196.1"/>
    </source>
</evidence>
<feature type="transmembrane region" description="Helical" evidence="2">
    <location>
        <begin position="255"/>
        <end position="273"/>
    </location>
</feature>
<feature type="transmembrane region" description="Helical" evidence="2">
    <location>
        <begin position="12"/>
        <end position="31"/>
    </location>
</feature>
<dbReference type="InterPro" id="IPR007621">
    <property type="entry name" value="TPM_dom"/>
</dbReference>
<evidence type="ECO:0000256" key="1">
    <source>
        <dbReference type="SAM" id="MobiDB-lite"/>
    </source>
</evidence>
<evidence type="ECO:0000313" key="5">
    <source>
        <dbReference type="Proteomes" id="UP000315901"/>
    </source>
</evidence>
<proteinExistence type="predicted"/>
<feature type="compositionally biased region" description="Gly residues" evidence="1">
    <location>
        <begin position="294"/>
        <end position="318"/>
    </location>
</feature>
<feature type="region of interest" description="Disordered" evidence="1">
    <location>
        <begin position="290"/>
        <end position="318"/>
    </location>
</feature>
<dbReference type="Gene3D" id="3.10.310.50">
    <property type="match status" value="1"/>
</dbReference>
<organism evidence="4 5">
    <name type="scientific">Maribrevibacterium harenarium</name>
    <dbReference type="NCBI Taxonomy" id="2589817"/>
    <lineage>
        <taxon>Bacteria</taxon>
        <taxon>Pseudomonadati</taxon>
        <taxon>Pseudomonadota</taxon>
        <taxon>Gammaproteobacteria</taxon>
        <taxon>Oceanospirillales</taxon>
        <taxon>Oceanospirillaceae</taxon>
        <taxon>Maribrevibacterium</taxon>
    </lineage>
</organism>
<accession>A0A501WN79</accession>
<dbReference type="PANTHER" id="PTHR30373">
    <property type="entry name" value="UPF0603 PROTEIN YGCG"/>
    <property type="match status" value="1"/>
</dbReference>
<feature type="transmembrane region" description="Helical" evidence="2">
    <location>
        <begin position="203"/>
        <end position="223"/>
    </location>
</feature>
<name>A0A501WN79_9GAMM</name>
<dbReference type="RefSeq" id="WP_140590988.1">
    <property type="nucleotide sequence ID" value="NZ_VFRR01000045.1"/>
</dbReference>
<dbReference type="Pfam" id="PF04536">
    <property type="entry name" value="TPM_phosphatase"/>
    <property type="match status" value="1"/>
</dbReference>
<dbReference type="OrthoDB" id="9810918at2"/>
<dbReference type="EMBL" id="VFRR01000045">
    <property type="protein sequence ID" value="TPE47196.1"/>
    <property type="molecule type" value="Genomic_DNA"/>
</dbReference>
<comment type="caution">
    <text evidence="4">The sequence shown here is derived from an EMBL/GenBank/DDBJ whole genome shotgun (WGS) entry which is preliminary data.</text>
</comment>
<evidence type="ECO:0000256" key="2">
    <source>
        <dbReference type="SAM" id="Phobius"/>
    </source>
</evidence>
<keyword evidence="2" id="KW-1133">Transmembrane helix</keyword>
<evidence type="ECO:0000259" key="3">
    <source>
        <dbReference type="Pfam" id="PF04536"/>
    </source>
</evidence>
<protein>
    <recommendedName>
        <fullName evidence="3">TPM domain-containing protein</fullName>
    </recommendedName>
</protein>
<gene>
    <name evidence="4" type="ORF">FJM67_15000</name>
</gene>